<comment type="cofactor">
    <cofactor evidence="2">
        <name>Mg(2+)</name>
        <dbReference type="ChEBI" id="CHEBI:18420"/>
    </cofactor>
</comment>
<dbReference type="InterPro" id="IPR000086">
    <property type="entry name" value="NUDIX_hydrolase_dom"/>
</dbReference>
<dbReference type="EMBL" id="ADLD01000013">
    <property type="protein sequence ID" value="EHB92217.1"/>
    <property type="molecule type" value="Genomic_DNA"/>
</dbReference>
<evidence type="ECO:0000256" key="3">
    <source>
        <dbReference type="ARBA" id="ARBA00007275"/>
    </source>
</evidence>
<proteinExistence type="inferred from homology"/>
<comment type="similarity">
    <text evidence="3">Belongs to the Nudix hydrolase family. NudK subfamily.</text>
</comment>
<sequence length="188" mass="21768">MQNDEKEKSGWQVTDSEYLFRRPWLTVRRDRLRLPNGNEIPEYYVLEYPDWVNVLAVTTDQKFVFVRQYRHGLGLTAFELCAGVCEKEDSSPLESAQRELWEETGYGNGTWQEYMVLSANPSATNNLTHCFLATGVEPVSTQHLEPTEDLTVHLLSLDEVKTLLREDAIKQALHAASLWKYMAENKLW</sequence>
<dbReference type="STRING" id="742725.HMPREF9450_02266"/>
<gene>
    <name evidence="9" type="ORF">HMPREF9450_02266</name>
</gene>
<dbReference type="RefSeq" id="WP_009135072.1">
    <property type="nucleotide sequence ID" value="NZ_CP102250.1"/>
</dbReference>
<evidence type="ECO:0000313" key="9">
    <source>
        <dbReference type="EMBL" id="EHB92217.1"/>
    </source>
</evidence>
<keyword evidence="5" id="KW-0378">Hydrolase</keyword>
<name>G5H9I0_9BACT</name>
<evidence type="ECO:0000256" key="1">
    <source>
        <dbReference type="ARBA" id="ARBA00000847"/>
    </source>
</evidence>
<organism evidence="9 10">
    <name type="scientific">Alistipes indistinctus YIT 12060</name>
    <dbReference type="NCBI Taxonomy" id="742725"/>
    <lineage>
        <taxon>Bacteria</taxon>
        <taxon>Pseudomonadati</taxon>
        <taxon>Bacteroidota</taxon>
        <taxon>Bacteroidia</taxon>
        <taxon>Bacteroidales</taxon>
        <taxon>Rikenellaceae</taxon>
        <taxon>Alistipes</taxon>
    </lineage>
</organism>
<reference evidence="9 10" key="1">
    <citation type="submission" date="2011-08" db="EMBL/GenBank/DDBJ databases">
        <title>The Genome Sequence of Alistipes indistinctus YIT 12060.</title>
        <authorList>
            <consortium name="The Broad Institute Genome Sequencing Platform"/>
            <person name="Earl A."/>
            <person name="Ward D."/>
            <person name="Feldgarden M."/>
            <person name="Gevers D."/>
            <person name="Morotomi M."/>
            <person name="Young S.K."/>
            <person name="Zeng Q."/>
            <person name="Gargeya S."/>
            <person name="Fitzgerald M."/>
            <person name="Haas B."/>
            <person name="Abouelleil A."/>
            <person name="Alvarado L."/>
            <person name="Arachchi H.M."/>
            <person name="Berlin A."/>
            <person name="Brown A."/>
            <person name="Chapman S.B."/>
            <person name="Chen Z."/>
            <person name="Dunbar C."/>
            <person name="Freedman E."/>
            <person name="Gearin G."/>
            <person name="Gellesch M."/>
            <person name="Goldberg J."/>
            <person name="Griggs A."/>
            <person name="Gujja S."/>
            <person name="Heiman D."/>
            <person name="Howarth C."/>
            <person name="Larson L."/>
            <person name="Lui A."/>
            <person name="MacDonald P.J.P."/>
            <person name="Montmayeur A."/>
            <person name="Murphy C."/>
            <person name="Neiman D."/>
            <person name="Pearson M."/>
            <person name="Priest M."/>
            <person name="Roberts A."/>
            <person name="Saif S."/>
            <person name="Shea T."/>
            <person name="Shenoy N."/>
            <person name="Sisk P."/>
            <person name="Stolte C."/>
            <person name="Sykes S."/>
            <person name="Wortman J."/>
            <person name="Nusbaum C."/>
            <person name="Birren B."/>
        </authorList>
    </citation>
    <scope>NUCLEOTIDE SEQUENCE [LARGE SCALE GENOMIC DNA]</scope>
    <source>
        <strain evidence="9 10">YIT 12060</strain>
    </source>
</reference>
<dbReference type="PATRIC" id="fig|742725.3.peg.2334"/>
<keyword evidence="10" id="KW-1185">Reference proteome</keyword>
<comment type="caution">
    <text evidence="9">The sequence shown here is derived from an EMBL/GenBank/DDBJ whole genome shotgun (WGS) entry which is preliminary data.</text>
</comment>
<dbReference type="HOGENOM" id="CLU_062658_8_0_10"/>
<dbReference type="GO" id="GO:0005829">
    <property type="term" value="C:cytosol"/>
    <property type="evidence" value="ECO:0007669"/>
    <property type="project" value="TreeGrafter"/>
</dbReference>
<evidence type="ECO:0000259" key="8">
    <source>
        <dbReference type="PROSITE" id="PS51462"/>
    </source>
</evidence>
<dbReference type="OrthoDB" id="9806150at2"/>
<accession>G5H9I0</accession>
<dbReference type="PROSITE" id="PS51462">
    <property type="entry name" value="NUDIX"/>
    <property type="match status" value="1"/>
</dbReference>
<evidence type="ECO:0000256" key="2">
    <source>
        <dbReference type="ARBA" id="ARBA00001946"/>
    </source>
</evidence>
<dbReference type="PANTHER" id="PTHR11839">
    <property type="entry name" value="UDP/ADP-SUGAR PYROPHOSPHATASE"/>
    <property type="match status" value="1"/>
</dbReference>
<evidence type="ECO:0000256" key="4">
    <source>
        <dbReference type="ARBA" id="ARBA00016377"/>
    </source>
</evidence>
<dbReference type="Gene3D" id="3.90.79.10">
    <property type="entry name" value="Nucleoside Triphosphate Pyrophosphohydrolase"/>
    <property type="match status" value="1"/>
</dbReference>
<evidence type="ECO:0000256" key="7">
    <source>
        <dbReference type="ARBA" id="ARBA00032272"/>
    </source>
</evidence>
<evidence type="ECO:0000256" key="6">
    <source>
        <dbReference type="ARBA" id="ARBA00032162"/>
    </source>
</evidence>
<dbReference type="InterPro" id="IPR015797">
    <property type="entry name" value="NUDIX_hydrolase-like_dom_sf"/>
</dbReference>
<dbReference type="GO" id="GO:0006753">
    <property type="term" value="P:nucleoside phosphate metabolic process"/>
    <property type="evidence" value="ECO:0007669"/>
    <property type="project" value="TreeGrafter"/>
</dbReference>
<dbReference type="Pfam" id="PF00293">
    <property type="entry name" value="NUDIX"/>
    <property type="match status" value="1"/>
</dbReference>
<dbReference type="SUPFAM" id="SSF55811">
    <property type="entry name" value="Nudix"/>
    <property type="match status" value="1"/>
</dbReference>
<dbReference type="GeneID" id="92817065"/>
<evidence type="ECO:0000256" key="5">
    <source>
        <dbReference type="ARBA" id="ARBA00022801"/>
    </source>
</evidence>
<feature type="domain" description="Nudix hydrolase" evidence="8">
    <location>
        <begin position="47"/>
        <end position="177"/>
    </location>
</feature>
<dbReference type="CDD" id="cd03424">
    <property type="entry name" value="NUDIX_ADPRase_Nudt5_UGPPase_Nudt14"/>
    <property type="match status" value="1"/>
</dbReference>
<dbReference type="GO" id="GO:0016787">
    <property type="term" value="F:hydrolase activity"/>
    <property type="evidence" value="ECO:0007669"/>
    <property type="project" value="UniProtKB-KW"/>
</dbReference>
<dbReference type="Proteomes" id="UP000006008">
    <property type="component" value="Unassembled WGS sequence"/>
</dbReference>
<protein>
    <recommendedName>
        <fullName evidence="4">GDP-mannose pyrophosphatase</fullName>
    </recommendedName>
    <alternativeName>
        <fullName evidence="6">GDP-mannose hydrolase</fullName>
    </alternativeName>
    <alternativeName>
        <fullName evidence="7">GDPMK</fullName>
    </alternativeName>
</protein>
<comment type="catalytic activity">
    <reaction evidence="1">
        <text>GDP-alpha-D-mannose + H2O = alpha-D-mannose 1-phosphate + GMP + 2 H(+)</text>
        <dbReference type="Rhea" id="RHEA:27978"/>
        <dbReference type="ChEBI" id="CHEBI:15377"/>
        <dbReference type="ChEBI" id="CHEBI:15378"/>
        <dbReference type="ChEBI" id="CHEBI:57527"/>
        <dbReference type="ChEBI" id="CHEBI:58115"/>
        <dbReference type="ChEBI" id="CHEBI:58409"/>
    </reaction>
</comment>
<evidence type="ECO:0000313" key="10">
    <source>
        <dbReference type="Proteomes" id="UP000006008"/>
    </source>
</evidence>
<dbReference type="PANTHER" id="PTHR11839:SF18">
    <property type="entry name" value="NUDIX HYDROLASE DOMAIN-CONTAINING PROTEIN"/>
    <property type="match status" value="1"/>
</dbReference>
<dbReference type="GO" id="GO:0019693">
    <property type="term" value="P:ribose phosphate metabolic process"/>
    <property type="evidence" value="ECO:0007669"/>
    <property type="project" value="TreeGrafter"/>
</dbReference>
<dbReference type="AlphaFoldDB" id="G5H9I0"/>
<dbReference type="eggNOG" id="COG0494">
    <property type="taxonomic scope" value="Bacteria"/>
</dbReference>